<comment type="caution">
    <text evidence="2">The sequence shown here is derived from an EMBL/GenBank/DDBJ whole genome shotgun (WGS) entry which is preliminary data.</text>
</comment>
<dbReference type="EMBL" id="JASGBI010000001">
    <property type="protein sequence ID" value="MDI9239592.1"/>
    <property type="molecule type" value="Genomic_DNA"/>
</dbReference>
<evidence type="ECO:0000313" key="3">
    <source>
        <dbReference type="Proteomes" id="UP001321580"/>
    </source>
</evidence>
<dbReference type="InterPro" id="IPR035242">
    <property type="entry name" value="DUF5329"/>
</dbReference>
<evidence type="ECO:0000256" key="1">
    <source>
        <dbReference type="SAM" id="SignalP"/>
    </source>
</evidence>
<keyword evidence="3" id="KW-1185">Reference proteome</keyword>
<sequence>MAPRFPRWFPMLALATLLPVVSLAAPPAKARHEIDRLIALLGSSGCEFQRNGRWYPAGEARVHLQRKYDYLLKRDLVDSAEEFIERAGSQSSMSGKAYSVRCPGKPTVPSAQWLGARLSEIRHAAP</sequence>
<feature type="signal peptide" evidence="1">
    <location>
        <begin position="1"/>
        <end position="24"/>
    </location>
</feature>
<organism evidence="2 3">
    <name type="scientific">Lysobacter stagni</name>
    <dbReference type="NCBI Taxonomy" id="3045172"/>
    <lineage>
        <taxon>Bacteria</taxon>
        <taxon>Pseudomonadati</taxon>
        <taxon>Pseudomonadota</taxon>
        <taxon>Gammaproteobacteria</taxon>
        <taxon>Lysobacterales</taxon>
        <taxon>Lysobacteraceae</taxon>
        <taxon>Lysobacter</taxon>
    </lineage>
</organism>
<evidence type="ECO:0000313" key="2">
    <source>
        <dbReference type="EMBL" id="MDI9239592.1"/>
    </source>
</evidence>
<dbReference type="Proteomes" id="UP001321580">
    <property type="component" value="Unassembled WGS sequence"/>
</dbReference>
<dbReference type="Pfam" id="PF17263">
    <property type="entry name" value="DUF5329"/>
    <property type="match status" value="1"/>
</dbReference>
<accession>A0ABT6XHG0</accession>
<feature type="chain" id="PRO_5046115714" evidence="1">
    <location>
        <begin position="25"/>
        <end position="126"/>
    </location>
</feature>
<proteinExistence type="predicted"/>
<name>A0ABT6XHG0_9GAMM</name>
<protein>
    <submittedName>
        <fullName evidence="2">DUF5329 domain-containing protein</fullName>
    </submittedName>
</protein>
<gene>
    <name evidence="2" type="ORF">QLQ15_11820</name>
</gene>
<keyword evidence="1" id="KW-0732">Signal</keyword>
<reference evidence="2 3" key="1">
    <citation type="submission" date="2023-05" db="EMBL/GenBank/DDBJ databases">
        <title>Lysobacter sp. strain LF1 Genome sequencing and assembly.</title>
        <authorList>
            <person name="Jung Y."/>
        </authorList>
    </citation>
    <scope>NUCLEOTIDE SEQUENCE [LARGE SCALE GENOMIC DNA]</scope>
    <source>
        <strain evidence="2 3">LF1</strain>
    </source>
</reference>